<keyword evidence="10" id="KW-1185">Reference proteome</keyword>
<evidence type="ECO:0000256" key="8">
    <source>
        <dbReference type="SAM" id="MobiDB-lite"/>
    </source>
</evidence>
<evidence type="ECO:0000256" key="6">
    <source>
        <dbReference type="ARBA" id="ARBA00025687"/>
    </source>
</evidence>
<evidence type="ECO:0000256" key="2">
    <source>
        <dbReference type="ARBA" id="ARBA00019695"/>
    </source>
</evidence>
<comment type="subcellular location">
    <subcellularLocation>
        <location evidence="1">Nucleus</location>
    </subcellularLocation>
</comment>
<dbReference type="GO" id="GO:0003712">
    <property type="term" value="F:transcription coregulator activity"/>
    <property type="evidence" value="ECO:0007669"/>
    <property type="project" value="InterPro"/>
</dbReference>
<proteinExistence type="predicted"/>
<feature type="compositionally biased region" description="Polar residues" evidence="8">
    <location>
        <begin position="176"/>
        <end position="188"/>
    </location>
</feature>
<dbReference type="PANTHER" id="PTHR12434:SF6">
    <property type="entry name" value="MEDIATOR OF RNA POLYMERASE II TRANSCRIPTION SUBUNIT 22"/>
    <property type="match status" value="1"/>
</dbReference>
<feature type="region of interest" description="Disordered" evidence="8">
    <location>
        <begin position="176"/>
        <end position="200"/>
    </location>
</feature>
<evidence type="ECO:0000313" key="9">
    <source>
        <dbReference type="EMBL" id="THD23928.1"/>
    </source>
</evidence>
<keyword evidence="3" id="KW-0805">Transcription regulation</keyword>
<evidence type="ECO:0000313" key="10">
    <source>
        <dbReference type="Proteomes" id="UP000230066"/>
    </source>
</evidence>
<dbReference type="AlphaFoldDB" id="A0A4E0RSD6"/>
<keyword evidence="5" id="KW-0539">Nucleus</keyword>
<gene>
    <name evidence="9" type="ORF">D915_005352</name>
</gene>
<name>A0A4E0RSD6_FASHE</name>
<dbReference type="Proteomes" id="UP000230066">
    <property type="component" value="Unassembled WGS sequence"/>
</dbReference>
<dbReference type="InterPro" id="IPR009332">
    <property type="entry name" value="Med22"/>
</dbReference>
<evidence type="ECO:0000256" key="1">
    <source>
        <dbReference type="ARBA" id="ARBA00004123"/>
    </source>
</evidence>
<evidence type="ECO:0000256" key="7">
    <source>
        <dbReference type="ARBA" id="ARBA00031962"/>
    </source>
</evidence>
<evidence type="ECO:0000256" key="5">
    <source>
        <dbReference type="ARBA" id="ARBA00023242"/>
    </source>
</evidence>
<comment type="caution">
    <text evidence="9">The sequence shown here is derived from an EMBL/GenBank/DDBJ whole genome shotgun (WGS) entry which is preliminary data.</text>
</comment>
<reference evidence="9" key="1">
    <citation type="submission" date="2019-03" db="EMBL/GenBank/DDBJ databases">
        <title>Improved annotation for the trematode Fasciola hepatica.</title>
        <authorList>
            <person name="Choi Y.-J."/>
            <person name="Martin J."/>
            <person name="Mitreva M."/>
        </authorList>
    </citation>
    <scope>NUCLEOTIDE SEQUENCE [LARGE SCALE GENOMIC DNA]</scope>
</reference>
<evidence type="ECO:0000256" key="4">
    <source>
        <dbReference type="ARBA" id="ARBA00023163"/>
    </source>
</evidence>
<dbReference type="GO" id="GO:0006357">
    <property type="term" value="P:regulation of transcription by RNA polymerase II"/>
    <property type="evidence" value="ECO:0007669"/>
    <property type="project" value="InterPro"/>
</dbReference>
<protein>
    <recommendedName>
        <fullName evidence="2">Mediator of RNA polymerase II transcription subunit 22</fullName>
    </recommendedName>
    <alternativeName>
        <fullName evidence="7">Mediator complex subunit 22</fullName>
    </alternativeName>
</protein>
<accession>A0A4E0RSD6</accession>
<organism evidence="9 10">
    <name type="scientific">Fasciola hepatica</name>
    <name type="common">Liver fluke</name>
    <dbReference type="NCBI Taxonomy" id="6192"/>
    <lineage>
        <taxon>Eukaryota</taxon>
        <taxon>Metazoa</taxon>
        <taxon>Spiralia</taxon>
        <taxon>Lophotrochozoa</taxon>
        <taxon>Platyhelminthes</taxon>
        <taxon>Trematoda</taxon>
        <taxon>Digenea</taxon>
        <taxon>Plagiorchiida</taxon>
        <taxon>Echinostomata</taxon>
        <taxon>Echinostomatoidea</taxon>
        <taxon>Fasciolidae</taxon>
        <taxon>Fasciola</taxon>
    </lineage>
</organism>
<sequence length="200" mass="21760">MQSAQRGPAVLQLNAARKRDSHVQSLKTRLRKNMNAITENYELILSRAKVDTNDNSAILNAYAQAEQDTYEMSVRAANIVHACENLTRLVSEIKQLLILGDFCWLATTTATASEELRKRRADLDRVSTRLRDKLAADLYAIEEECGTPLVQAPSQPAAAAASSATTMTASIISSLSETPGSSVMNPANTAPLPMLNTKLK</sequence>
<keyword evidence="4" id="KW-0804">Transcription</keyword>
<comment type="function">
    <text evidence="6">Component of the Mediator complex, a coactivator involved in the regulated transcription of nearly all RNA polymerase II-dependent genes. Mediator functions as a bridge to convey information from gene-specific regulatory proteins to the basal RNA polymerase II transcription machinery. Mediator is recruited to promoters by direct interactions with regulatory proteins and serves as a scaffold for the assembly of a functional preinitiation complex with RNA polymerase II and the general transcription factors.</text>
</comment>
<dbReference type="PANTHER" id="PTHR12434">
    <property type="entry name" value="MEDIATOR OF RNA POLYMERASE II TRANSCRIPTION SUBUNIT 22"/>
    <property type="match status" value="1"/>
</dbReference>
<dbReference type="GO" id="GO:0016592">
    <property type="term" value="C:mediator complex"/>
    <property type="evidence" value="ECO:0007669"/>
    <property type="project" value="InterPro"/>
</dbReference>
<dbReference type="Pfam" id="PF06179">
    <property type="entry name" value="Med22"/>
    <property type="match status" value="1"/>
</dbReference>
<evidence type="ECO:0000256" key="3">
    <source>
        <dbReference type="ARBA" id="ARBA00023015"/>
    </source>
</evidence>
<dbReference type="EMBL" id="JXXN02001867">
    <property type="protein sequence ID" value="THD23928.1"/>
    <property type="molecule type" value="Genomic_DNA"/>
</dbReference>